<keyword evidence="3" id="KW-1185">Reference proteome</keyword>
<protein>
    <submittedName>
        <fullName evidence="2">Uncharacterized protein</fullName>
    </submittedName>
</protein>
<name>A0ABQ9ITK4_9CUCU</name>
<evidence type="ECO:0000313" key="3">
    <source>
        <dbReference type="Proteomes" id="UP001162164"/>
    </source>
</evidence>
<evidence type="ECO:0000313" key="2">
    <source>
        <dbReference type="EMBL" id="KAJ8963895.1"/>
    </source>
</evidence>
<accession>A0ABQ9ITK4</accession>
<feature type="region of interest" description="Disordered" evidence="1">
    <location>
        <begin position="43"/>
        <end position="67"/>
    </location>
</feature>
<sequence length="170" mass="19764">MKLVLISKGLYKILTENLHYNGCYGDRGMFQNIKQNHNTFQKRRQVHVRGGGGGDTKGDSERPPHRKSCAQDFIKQQSRRKRLSSLTLMCIERDVLEELELDDVIQEFVKLKLRKKYFDLRPGPIIEDIRPYKLEATSQEEIVEIEAVEKILLICSISELLKEGQLFGRM</sequence>
<proteinExistence type="predicted"/>
<gene>
    <name evidence="2" type="ORF">NQ317_007195</name>
</gene>
<dbReference type="EMBL" id="JAPWTJ010002936">
    <property type="protein sequence ID" value="KAJ8963895.1"/>
    <property type="molecule type" value="Genomic_DNA"/>
</dbReference>
<organism evidence="2 3">
    <name type="scientific">Molorchus minor</name>
    <dbReference type="NCBI Taxonomy" id="1323400"/>
    <lineage>
        <taxon>Eukaryota</taxon>
        <taxon>Metazoa</taxon>
        <taxon>Ecdysozoa</taxon>
        <taxon>Arthropoda</taxon>
        <taxon>Hexapoda</taxon>
        <taxon>Insecta</taxon>
        <taxon>Pterygota</taxon>
        <taxon>Neoptera</taxon>
        <taxon>Endopterygota</taxon>
        <taxon>Coleoptera</taxon>
        <taxon>Polyphaga</taxon>
        <taxon>Cucujiformia</taxon>
        <taxon>Chrysomeloidea</taxon>
        <taxon>Cerambycidae</taxon>
        <taxon>Lamiinae</taxon>
        <taxon>Monochamini</taxon>
        <taxon>Molorchus</taxon>
    </lineage>
</organism>
<evidence type="ECO:0000256" key="1">
    <source>
        <dbReference type="SAM" id="MobiDB-lite"/>
    </source>
</evidence>
<dbReference type="Proteomes" id="UP001162164">
    <property type="component" value="Unassembled WGS sequence"/>
</dbReference>
<reference evidence="2" key="1">
    <citation type="journal article" date="2023" name="Insect Mol. Biol.">
        <title>Genome sequencing provides insights into the evolution of gene families encoding plant cell wall-degrading enzymes in longhorned beetles.</title>
        <authorList>
            <person name="Shin N.R."/>
            <person name="Okamura Y."/>
            <person name="Kirsch R."/>
            <person name="Pauchet Y."/>
        </authorList>
    </citation>
    <scope>NUCLEOTIDE SEQUENCE</scope>
    <source>
        <strain evidence="2">MMC_N1</strain>
    </source>
</reference>
<comment type="caution">
    <text evidence="2">The sequence shown here is derived from an EMBL/GenBank/DDBJ whole genome shotgun (WGS) entry which is preliminary data.</text>
</comment>